<dbReference type="InterPro" id="IPR036237">
    <property type="entry name" value="Xyl_isomerase-like_sf"/>
</dbReference>
<gene>
    <name evidence="2" type="ORF">Mal48_48740</name>
</gene>
<keyword evidence="3" id="KW-1185">Reference proteome</keyword>
<organism evidence="2 3">
    <name type="scientific">Thalassoglobus polymorphus</name>
    <dbReference type="NCBI Taxonomy" id="2527994"/>
    <lineage>
        <taxon>Bacteria</taxon>
        <taxon>Pseudomonadati</taxon>
        <taxon>Planctomycetota</taxon>
        <taxon>Planctomycetia</taxon>
        <taxon>Planctomycetales</taxon>
        <taxon>Planctomycetaceae</taxon>
        <taxon>Thalassoglobus</taxon>
    </lineage>
</organism>
<proteinExistence type="predicted"/>
<dbReference type="AlphaFoldDB" id="A0A517QVD9"/>
<dbReference type="KEGG" id="tpol:Mal48_48740"/>
<evidence type="ECO:0000313" key="3">
    <source>
        <dbReference type="Proteomes" id="UP000315724"/>
    </source>
</evidence>
<dbReference type="Pfam" id="PF01261">
    <property type="entry name" value="AP_endonuc_2"/>
    <property type="match status" value="1"/>
</dbReference>
<name>A0A517QVD9_9PLAN</name>
<protein>
    <recommendedName>
        <fullName evidence="1">Xylose isomerase-like TIM barrel domain-containing protein</fullName>
    </recommendedName>
</protein>
<dbReference type="Gene3D" id="3.20.20.150">
    <property type="entry name" value="Divalent-metal-dependent TIM barrel enzymes"/>
    <property type="match status" value="1"/>
</dbReference>
<sequence>MTRILFSLLVISIVCSPLNQTTVRGAEKPEVPENFSEGQLVAWCIVPFDAKKRTPAQRALMVKELGLTRVAYDWRAKHVPEFEEEIRQYQKNNIEFFAFWSWHDSLAPLIKKYDIHPQIWITLPSPNAPTQQDKIQAAAKQLLPLAHKAKELGCQLGLYNHGGWGGEPENLVAVCEFLRKEHSLDNVGIVYNFHHGHEHIKEFPRLFKIMQPYLLCLNLNGMVAAEHVDGLKNKIVPIGDGKYESSMIETVINSGYDGPIGLLDHRNELDAKESLQQNIDGLKNVLMNRK</sequence>
<dbReference type="RefSeq" id="WP_145205421.1">
    <property type="nucleotide sequence ID" value="NZ_CP036267.1"/>
</dbReference>
<accession>A0A517QVD9</accession>
<dbReference type="InterPro" id="IPR013022">
    <property type="entry name" value="Xyl_isomerase-like_TIM-brl"/>
</dbReference>
<dbReference type="OrthoDB" id="256625at2"/>
<dbReference type="EMBL" id="CP036267">
    <property type="protein sequence ID" value="QDT35596.1"/>
    <property type="molecule type" value="Genomic_DNA"/>
</dbReference>
<evidence type="ECO:0000313" key="2">
    <source>
        <dbReference type="EMBL" id="QDT35596.1"/>
    </source>
</evidence>
<reference evidence="2 3" key="1">
    <citation type="submission" date="2019-02" db="EMBL/GenBank/DDBJ databases">
        <title>Deep-cultivation of Planctomycetes and their phenomic and genomic characterization uncovers novel biology.</title>
        <authorList>
            <person name="Wiegand S."/>
            <person name="Jogler M."/>
            <person name="Boedeker C."/>
            <person name="Pinto D."/>
            <person name="Vollmers J."/>
            <person name="Rivas-Marin E."/>
            <person name="Kohn T."/>
            <person name="Peeters S.H."/>
            <person name="Heuer A."/>
            <person name="Rast P."/>
            <person name="Oberbeckmann S."/>
            <person name="Bunk B."/>
            <person name="Jeske O."/>
            <person name="Meyerdierks A."/>
            <person name="Storesund J.E."/>
            <person name="Kallscheuer N."/>
            <person name="Luecker S."/>
            <person name="Lage O.M."/>
            <person name="Pohl T."/>
            <person name="Merkel B.J."/>
            <person name="Hornburger P."/>
            <person name="Mueller R.-W."/>
            <person name="Bruemmer F."/>
            <person name="Labrenz M."/>
            <person name="Spormann A.M."/>
            <person name="Op den Camp H."/>
            <person name="Overmann J."/>
            <person name="Amann R."/>
            <person name="Jetten M.S.M."/>
            <person name="Mascher T."/>
            <person name="Medema M.H."/>
            <person name="Devos D.P."/>
            <person name="Kaster A.-K."/>
            <person name="Ovreas L."/>
            <person name="Rohde M."/>
            <person name="Galperin M.Y."/>
            <person name="Jogler C."/>
        </authorList>
    </citation>
    <scope>NUCLEOTIDE SEQUENCE [LARGE SCALE GENOMIC DNA]</scope>
    <source>
        <strain evidence="2 3">Mal48</strain>
    </source>
</reference>
<dbReference type="SUPFAM" id="SSF51658">
    <property type="entry name" value="Xylose isomerase-like"/>
    <property type="match status" value="1"/>
</dbReference>
<feature type="domain" description="Xylose isomerase-like TIM barrel" evidence="1">
    <location>
        <begin position="127"/>
        <end position="283"/>
    </location>
</feature>
<evidence type="ECO:0000259" key="1">
    <source>
        <dbReference type="Pfam" id="PF01261"/>
    </source>
</evidence>
<dbReference type="Proteomes" id="UP000315724">
    <property type="component" value="Chromosome"/>
</dbReference>